<dbReference type="RefSeq" id="WP_107196673.1">
    <property type="nucleotide sequence ID" value="NZ_CP029462.1"/>
</dbReference>
<evidence type="ECO:0000313" key="2">
    <source>
        <dbReference type="Proteomes" id="UP000254337"/>
    </source>
</evidence>
<evidence type="ECO:0000313" key="1">
    <source>
        <dbReference type="EMBL" id="AXL22280.1"/>
    </source>
</evidence>
<accession>A0A346B2D7</accession>
<protein>
    <submittedName>
        <fullName evidence="1">DUF1848 domain-containing protein</fullName>
    </submittedName>
</protein>
<name>A0A346B2D7_9FIRM</name>
<dbReference type="OrthoDB" id="9771212at2"/>
<dbReference type="InterPro" id="IPR014998">
    <property type="entry name" value="DUF1848"/>
</dbReference>
<dbReference type="KEGG" id="meg:DKB62_12305"/>
<gene>
    <name evidence="1" type="ORF">DKB62_12305</name>
</gene>
<sequence length="309" mass="35426">MIISVSRRTDIPAYYSPWFWNRLRDGYVLVRQPVNERRVSRIVLHPDVVDGFVFWTKNPAPMLPMLGELEAYAYYFQYTLTAYGRDVEPGIPSKRECLIPAFQELSRRIGPERVIWRYDPVFLSSKYTEAYHVRYFAELAAQLAPYTRRCVLSFLDYYPQISRPMAALGLKPFPAAQKRRLACALAAICRAHGLQMETCAEELDLAEYGISHGRCIDKTLFEQLLKQPLLVKRDANQRPACGCAESIDIGAYRTCRGGCRYCYAGGANREVSRIHDPASPLLGGYVRPEDEVYDRHITSCRSPQMVLEF</sequence>
<organism evidence="1 2">
    <name type="scientific">Megasphaera stantonii</name>
    <dbReference type="NCBI Taxonomy" id="2144175"/>
    <lineage>
        <taxon>Bacteria</taxon>
        <taxon>Bacillati</taxon>
        <taxon>Bacillota</taxon>
        <taxon>Negativicutes</taxon>
        <taxon>Veillonellales</taxon>
        <taxon>Veillonellaceae</taxon>
        <taxon>Megasphaera</taxon>
    </lineage>
</organism>
<keyword evidence="2" id="KW-1185">Reference proteome</keyword>
<dbReference type="EMBL" id="CP029462">
    <property type="protein sequence ID" value="AXL22280.1"/>
    <property type="molecule type" value="Genomic_DNA"/>
</dbReference>
<proteinExistence type="predicted"/>
<dbReference type="AlphaFoldDB" id="A0A346B2D7"/>
<dbReference type="Proteomes" id="UP000254337">
    <property type="component" value="Chromosome"/>
</dbReference>
<dbReference type="Pfam" id="PF08902">
    <property type="entry name" value="DUF1848"/>
    <property type="match status" value="1"/>
</dbReference>
<reference evidence="1 2" key="1">
    <citation type="submission" date="2018-05" db="EMBL/GenBank/DDBJ databases">
        <title>Complete genome sequence of Megasphaera sp. AJH120T, isolated from the ceca of a chicken.</title>
        <authorList>
            <person name="Maki J."/>
            <person name="Looft T."/>
        </authorList>
    </citation>
    <scope>NUCLEOTIDE SEQUENCE [LARGE SCALE GENOMIC DNA]</scope>
    <source>
        <strain evidence="1 2">AJH120</strain>
    </source>
</reference>